<dbReference type="NCBIfam" id="TIGR01451">
    <property type="entry name" value="B_ant_repeat"/>
    <property type="match status" value="1"/>
</dbReference>
<evidence type="ECO:0000313" key="3">
    <source>
        <dbReference type="EMBL" id="TLM96918.1"/>
    </source>
</evidence>
<dbReference type="EMBL" id="VAJM01000001">
    <property type="protein sequence ID" value="TLM96918.1"/>
    <property type="molecule type" value="Genomic_DNA"/>
</dbReference>
<dbReference type="InterPro" id="IPR026444">
    <property type="entry name" value="Secre_tail"/>
</dbReference>
<dbReference type="Proteomes" id="UP000305517">
    <property type="component" value="Unassembled WGS sequence"/>
</dbReference>
<evidence type="ECO:0000259" key="2">
    <source>
        <dbReference type="Pfam" id="PF24595"/>
    </source>
</evidence>
<dbReference type="RefSeq" id="WP_138075164.1">
    <property type="nucleotide sequence ID" value="NZ_VAJM01000001.1"/>
</dbReference>
<comment type="caution">
    <text evidence="3">The sequence shown here is derived from an EMBL/GenBank/DDBJ whole genome shotgun (WGS) entry which is preliminary data.</text>
</comment>
<dbReference type="Pfam" id="PF24595">
    <property type="entry name" value="DUF7619"/>
    <property type="match status" value="1"/>
</dbReference>
<feature type="domain" description="Secretion system C-terminal sorting" evidence="1">
    <location>
        <begin position="878"/>
        <end position="952"/>
    </location>
</feature>
<proteinExistence type="predicted"/>
<dbReference type="InterPro" id="IPR055353">
    <property type="entry name" value="DUF7619"/>
</dbReference>
<dbReference type="NCBIfam" id="TIGR04183">
    <property type="entry name" value="Por_Secre_tail"/>
    <property type="match status" value="1"/>
</dbReference>
<feature type="domain" description="DUF7619" evidence="2">
    <location>
        <begin position="724"/>
        <end position="859"/>
    </location>
</feature>
<protein>
    <submittedName>
        <fullName evidence="3">T9SS type A sorting domain-containing protein</fullName>
    </submittedName>
</protein>
<name>A0A5R8WWM9_9BACT</name>
<keyword evidence="4" id="KW-1185">Reference proteome</keyword>
<organism evidence="3 4">
    <name type="scientific">Hymenobacter jeollabukensis</name>
    <dbReference type="NCBI Taxonomy" id="2025313"/>
    <lineage>
        <taxon>Bacteria</taxon>
        <taxon>Pseudomonadati</taxon>
        <taxon>Bacteroidota</taxon>
        <taxon>Cytophagia</taxon>
        <taxon>Cytophagales</taxon>
        <taxon>Hymenobacteraceae</taxon>
        <taxon>Hymenobacter</taxon>
    </lineage>
</organism>
<sequence length="955" mass="101124">MLLTVLVLGGHFPGFSQAFEWAQLAHNRGNHYGTDAGAAIDGSGNSYVAFAYKDSARVGGRRVLRTAPSVGLSRDLNVIKYDSTGRLAWIKELANIYLQTGSGQSMLQAGPPNLGFFVTGIMYPGATWGGVAIPAAATIPAQQFQGFYGRCDAAGNLLWTRPLPSNPNSPIRLAVDRQGNCYVAGFVTRFGNSGTGTLGSLPIDTTEVFMVGNNLGGNGEWTQRLRATPMPRVTTPYALNFPAGLGEVGLGPRADGGCLLFGSFNQQLYFGSAGNPPVLNSSKPLNTFDRFIASVSPTGTLTWIRPDGQAGSQPVPVASAVAADAVGNYYVGGSCDAGNNARSNISVAKYSASGTLLWVTTQPPQPPLAGGATYNFNYVNRLVVDQNQEVTIVAQPDYRPTMSVATYGNFELRDEQNIIHLSRTGEPKWLAAPRDASRFTVITSPFVNEPVALGVNARGNVYYVSAPGNWTSNLLPTYLLGPLTQMGAGVSVACIGTQHNTVRGRLYLDANGNGVRDTGEGPFPHNMVLESLQPTLARLGTFDTEGFYNVYVGTGAYSLSVPVAPLHYTLSQPGNGAYAGSFTGYGGVDTARHFGYRPVANQTDVRVSLTAYGAARPGFVTRYRVTLENVGTTVASGSATATLDSRAAYISNTGGGTVSGQTITWSYASLAPFGKREFDVLFSLPVNTPLGTLLSSAAAAPLAADVVPADNTASLPHTVTGSFDPNDITVNYSRLTPAQVAAGQPLDYTVRFQNMGTDTAFTVVVKDTLNFSKLNLNTLQLVAQSHNCIWSLSGQGELTVRFPFIGLPHRGQDVIRSQGFVRFRVQPRTTLAVGEVIPNHASIFFDYNSPVRTNTTTTTVALATAAVAQHQAPAWSAYPNPAADAITVSAEVPTAGAVGLELRDALGRPVRQQTLRTAAGSLRETLDLRGLAAGLYILRVTLPDGSVSSRQVVRE</sequence>
<reference evidence="3 4" key="1">
    <citation type="submission" date="2019-05" db="EMBL/GenBank/DDBJ databases">
        <title>Hymenobacter edaphi sp. nov., isolated from abandoned arsenic-contaminated farmland soil.</title>
        <authorList>
            <person name="Nie L."/>
        </authorList>
    </citation>
    <scope>NUCLEOTIDE SEQUENCE [LARGE SCALE GENOMIC DNA]</scope>
    <source>
        <strain evidence="3 4">1-3-3-8</strain>
    </source>
</reference>
<evidence type="ECO:0000259" key="1">
    <source>
        <dbReference type="Pfam" id="PF18962"/>
    </source>
</evidence>
<dbReference type="OrthoDB" id="1524003at2"/>
<dbReference type="Pfam" id="PF18962">
    <property type="entry name" value="Por_Secre_tail"/>
    <property type="match status" value="1"/>
</dbReference>
<gene>
    <name evidence="3" type="ORF">FDY95_02685</name>
</gene>
<dbReference type="AlphaFoldDB" id="A0A5R8WWM9"/>
<dbReference type="InterPro" id="IPR047589">
    <property type="entry name" value="DUF11_rpt"/>
</dbReference>
<accession>A0A5R8WWM9</accession>
<evidence type="ECO:0000313" key="4">
    <source>
        <dbReference type="Proteomes" id="UP000305517"/>
    </source>
</evidence>